<dbReference type="EMBL" id="CH916370">
    <property type="protein sequence ID" value="EDV99879.1"/>
    <property type="molecule type" value="Genomic_DNA"/>
</dbReference>
<reference evidence="1 2" key="1">
    <citation type="journal article" date="2007" name="Nature">
        <title>Evolution of genes and genomes on the Drosophila phylogeny.</title>
        <authorList>
            <consortium name="Drosophila 12 Genomes Consortium"/>
            <person name="Clark A.G."/>
            <person name="Eisen M.B."/>
            <person name="Smith D.R."/>
            <person name="Bergman C.M."/>
            <person name="Oliver B."/>
            <person name="Markow T.A."/>
            <person name="Kaufman T.C."/>
            <person name="Kellis M."/>
            <person name="Gelbart W."/>
            <person name="Iyer V.N."/>
            <person name="Pollard D.A."/>
            <person name="Sackton T.B."/>
            <person name="Larracuente A.M."/>
            <person name="Singh N.D."/>
            <person name="Abad J.P."/>
            <person name="Abt D.N."/>
            <person name="Adryan B."/>
            <person name="Aguade M."/>
            <person name="Akashi H."/>
            <person name="Anderson W.W."/>
            <person name="Aquadro C.F."/>
            <person name="Ardell D.H."/>
            <person name="Arguello R."/>
            <person name="Artieri C.G."/>
            <person name="Barbash D.A."/>
            <person name="Barker D."/>
            <person name="Barsanti P."/>
            <person name="Batterham P."/>
            <person name="Batzoglou S."/>
            <person name="Begun D."/>
            <person name="Bhutkar A."/>
            <person name="Blanco E."/>
            <person name="Bosak S.A."/>
            <person name="Bradley R.K."/>
            <person name="Brand A.D."/>
            <person name="Brent M.R."/>
            <person name="Brooks A.N."/>
            <person name="Brown R.H."/>
            <person name="Butlin R.K."/>
            <person name="Caggese C."/>
            <person name="Calvi B.R."/>
            <person name="Bernardo de Carvalho A."/>
            <person name="Caspi A."/>
            <person name="Castrezana S."/>
            <person name="Celniker S.E."/>
            <person name="Chang J.L."/>
            <person name="Chapple C."/>
            <person name="Chatterji S."/>
            <person name="Chinwalla A."/>
            <person name="Civetta A."/>
            <person name="Clifton S.W."/>
            <person name="Comeron J.M."/>
            <person name="Costello J.C."/>
            <person name="Coyne J.A."/>
            <person name="Daub J."/>
            <person name="David R.G."/>
            <person name="Delcher A.L."/>
            <person name="Delehaunty K."/>
            <person name="Do C.B."/>
            <person name="Ebling H."/>
            <person name="Edwards K."/>
            <person name="Eickbush T."/>
            <person name="Evans J.D."/>
            <person name="Filipski A."/>
            <person name="Findeiss S."/>
            <person name="Freyhult E."/>
            <person name="Fulton L."/>
            <person name="Fulton R."/>
            <person name="Garcia A.C."/>
            <person name="Gardiner A."/>
            <person name="Garfield D.A."/>
            <person name="Garvin B.E."/>
            <person name="Gibson G."/>
            <person name="Gilbert D."/>
            <person name="Gnerre S."/>
            <person name="Godfrey J."/>
            <person name="Good R."/>
            <person name="Gotea V."/>
            <person name="Gravely B."/>
            <person name="Greenberg A.J."/>
            <person name="Griffiths-Jones S."/>
            <person name="Gross S."/>
            <person name="Guigo R."/>
            <person name="Gustafson E.A."/>
            <person name="Haerty W."/>
            <person name="Hahn M.W."/>
            <person name="Halligan D.L."/>
            <person name="Halpern A.L."/>
            <person name="Halter G.M."/>
            <person name="Han M.V."/>
            <person name="Heger A."/>
            <person name="Hillier L."/>
            <person name="Hinrichs A.S."/>
            <person name="Holmes I."/>
            <person name="Hoskins R.A."/>
            <person name="Hubisz M.J."/>
            <person name="Hultmark D."/>
            <person name="Huntley M.A."/>
            <person name="Jaffe D.B."/>
            <person name="Jagadeeshan S."/>
            <person name="Jeck W.R."/>
            <person name="Johnson J."/>
            <person name="Jones C.D."/>
            <person name="Jordan W.C."/>
            <person name="Karpen G.H."/>
            <person name="Kataoka E."/>
            <person name="Keightley P.D."/>
            <person name="Kheradpour P."/>
            <person name="Kirkness E.F."/>
            <person name="Koerich L.B."/>
            <person name="Kristiansen K."/>
            <person name="Kudrna D."/>
            <person name="Kulathinal R.J."/>
            <person name="Kumar S."/>
            <person name="Kwok R."/>
            <person name="Lander E."/>
            <person name="Langley C.H."/>
            <person name="Lapoint R."/>
            <person name="Lazzaro B.P."/>
            <person name="Lee S.J."/>
            <person name="Levesque L."/>
            <person name="Li R."/>
            <person name="Lin C.F."/>
            <person name="Lin M.F."/>
            <person name="Lindblad-Toh K."/>
            <person name="Llopart A."/>
            <person name="Long M."/>
            <person name="Low L."/>
            <person name="Lozovsky E."/>
            <person name="Lu J."/>
            <person name="Luo M."/>
            <person name="Machado C.A."/>
            <person name="Makalowski W."/>
            <person name="Marzo M."/>
            <person name="Matsuda M."/>
            <person name="Matzkin L."/>
            <person name="McAllister B."/>
            <person name="McBride C.S."/>
            <person name="McKernan B."/>
            <person name="McKernan K."/>
            <person name="Mendez-Lago M."/>
            <person name="Minx P."/>
            <person name="Mollenhauer M.U."/>
            <person name="Montooth K."/>
            <person name="Mount S.M."/>
            <person name="Mu X."/>
            <person name="Myers E."/>
            <person name="Negre B."/>
            <person name="Newfeld S."/>
            <person name="Nielsen R."/>
            <person name="Noor M.A."/>
            <person name="O'Grady P."/>
            <person name="Pachter L."/>
            <person name="Papaceit M."/>
            <person name="Parisi M.J."/>
            <person name="Parisi M."/>
            <person name="Parts L."/>
            <person name="Pedersen J.S."/>
            <person name="Pesole G."/>
            <person name="Phillippy A.M."/>
            <person name="Ponting C.P."/>
            <person name="Pop M."/>
            <person name="Porcelli D."/>
            <person name="Powell J.R."/>
            <person name="Prohaska S."/>
            <person name="Pruitt K."/>
            <person name="Puig M."/>
            <person name="Quesneville H."/>
            <person name="Ram K.R."/>
            <person name="Rand D."/>
            <person name="Rasmussen M.D."/>
            <person name="Reed L.K."/>
            <person name="Reenan R."/>
            <person name="Reily A."/>
            <person name="Remington K.A."/>
            <person name="Rieger T.T."/>
            <person name="Ritchie M.G."/>
            <person name="Robin C."/>
            <person name="Rogers Y.H."/>
            <person name="Rohde C."/>
            <person name="Rozas J."/>
            <person name="Rubenfield M.J."/>
            <person name="Ruiz A."/>
            <person name="Russo S."/>
            <person name="Salzberg S.L."/>
            <person name="Sanchez-Gracia A."/>
            <person name="Saranga D.J."/>
            <person name="Sato H."/>
            <person name="Schaeffer S.W."/>
            <person name="Schatz M.C."/>
            <person name="Schlenke T."/>
            <person name="Schwartz R."/>
            <person name="Segarra C."/>
            <person name="Singh R.S."/>
            <person name="Sirot L."/>
            <person name="Sirota M."/>
            <person name="Sisneros N.B."/>
            <person name="Smith C.D."/>
            <person name="Smith T.F."/>
            <person name="Spieth J."/>
            <person name="Stage D.E."/>
            <person name="Stark A."/>
            <person name="Stephan W."/>
            <person name="Strausberg R.L."/>
            <person name="Strempel S."/>
            <person name="Sturgill D."/>
            <person name="Sutton G."/>
            <person name="Sutton G.G."/>
            <person name="Tao W."/>
            <person name="Teichmann S."/>
            <person name="Tobari Y.N."/>
            <person name="Tomimura Y."/>
            <person name="Tsolas J.M."/>
            <person name="Valente V.L."/>
            <person name="Venter E."/>
            <person name="Venter J.C."/>
            <person name="Vicario S."/>
            <person name="Vieira F.G."/>
            <person name="Vilella A.J."/>
            <person name="Villasante A."/>
            <person name="Walenz B."/>
            <person name="Wang J."/>
            <person name="Wasserman M."/>
            <person name="Watts T."/>
            <person name="Wilson D."/>
            <person name="Wilson R.K."/>
            <person name="Wing R.A."/>
            <person name="Wolfner M.F."/>
            <person name="Wong A."/>
            <person name="Wong G.K."/>
            <person name="Wu C.I."/>
            <person name="Wu G."/>
            <person name="Yamamoto D."/>
            <person name="Yang H.P."/>
            <person name="Yang S.P."/>
            <person name="Yorke J.A."/>
            <person name="Yoshida K."/>
            <person name="Zdobnov E."/>
            <person name="Zhang P."/>
            <person name="Zhang Y."/>
            <person name="Zimin A.V."/>
            <person name="Baldwin J."/>
            <person name="Abdouelleil A."/>
            <person name="Abdulkadir J."/>
            <person name="Abebe A."/>
            <person name="Abera B."/>
            <person name="Abreu J."/>
            <person name="Acer S.C."/>
            <person name="Aftuck L."/>
            <person name="Alexander A."/>
            <person name="An P."/>
            <person name="Anderson E."/>
            <person name="Anderson S."/>
            <person name="Arachi H."/>
            <person name="Azer M."/>
            <person name="Bachantsang P."/>
            <person name="Barry A."/>
            <person name="Bayul T."/>
            <person name="Berlin A."/>
            <person name="Bessette D."/>
            <person name="Bloom T."/>
            <person name="Blye J."/>
            <person name="Boguslavskiy L."/>
            <person name="Bonnet C."/>
            <person name="Boukhgalter B."/>
            <person name="Bourzgui I."/>
            <person name="Brown A."/>
            <person name="Cahill P."/>
            <person name="Channer S."/>
            <person name="Cheshatsang Y."/>
            <person name="Chuda L."/>
            <person name="Citroen M."/>
            <person name="Collymore A."/>
            <person name="Cooke P."/>
            <person name="Costello M."/>
            <person name="D'Aco K."/>
            <person name="Daza R."/>
            <person name="De Haan G."/>
            <person name="DeGray S."/>
            <person name="DeMaso C."/>
            <person name="Dhargay N."/>
            <person name="Dooley K."/>
            <person name="Dooley E."/>
            <person name="Doricent M."/>
            <person name="Dorje P."/>
            <person name="Dorjee K."/>
            <person name="Dupes A."/>
            <person name="Elong R."/>
            <person name="Falk J."/>
            <person name="Farina A."/>
            <person name="Faro S."/>
            <person name="Ferguson D."/>
            <person name="Fisher S."/>
            <person name="Foley C.D."/>
            <person name="Franke A."/>
            <person name="Friedrich D."/>
            <person name="Gadbois L."/>
            <person name="Gearin G."/>
            <person name="Gearin C.R."/>
            <person name="Giannoukos G."/>
            <person name="Goode T."/>
            <person name="Graham J."/>
            <person name="Grandbois E."/>
            <person name="Grewal S."/>
            <person name="Gyaltsen K."/>
            <person name="Hafez N."/>
            <person name="Hagos B."/>
            <person name="Hall J."/>
            <person name="Henson C."/>
            <person name="Hollinger A."/>
            <person name="Honan T."/>
            <person name="Huard M.D."/>
            <person name="Hughes L."/>
            <person name="Hurhula B."/>
            <person name="Husby M.E."/>
            <person name="Kamat A."/>
            <person name="Kanga B."/>
            <person name="Kashin S."/>
            <person name="Khazanovich D."/>
            <person name="Kisner P."/>
            <person name="Lance K."/>
            <person name="Lara M."/>
            <person name="Lee W."/>
            <person name="Lennon N."/>
            <person name="Letendre F."/>
            <person name="LeVine R."/>
            <person name="Lipovsky A."/>
            <person name="Liu X."/>
            <person name="Liu J."/>
            <person name="Liu S."/>
            <person name="Lokyitsang T."/>
            <person name="Lokyitsang Y."/>
            <person name="Lubonja R."/>
            <person name="Lui A."/>
            <person name="MacDonald P."/>
            <person name="Magnisalis V."/>
            <person name="Maru K."/>
            <person name="Matthews C."/>
            <person name="McCusker W."/>
            <person name="McDonough S."/>
            <person name="Mehta T."/>
            <person name="Meldrim J."/>
            <person name="Meneus L."/>
            <person name="Mihai O."/>
            <person name="Mihalev A."/>
            <person name="Mihova T."/>
            <person name="Mittelman R."/>
            <person name="Mlenga V."/>
            <person name="Montmayeur A."/>
            <person name="Mulrain L."/>
            <person name="Navidi A."/>
            <person name="Naylor J."/>
            <person name="Negash T."/>
            <person name="Nguyen T."/>
            <person name="Nguyen N."/>
            <person name="Nicol R."/>
            <person name="Norbu C."/>
            <person name="Norbu N."/>
            <person name="Novod N."/>
            <person name="O'Neill B."/>
            <person name="Osman S."/>
            <person name="Markiewicz E."/>
            <person name="Oyono O.L."/>
            <person name="Patti C."/>
            <person name="Phunkhang P."/>
            <person name="Pierre F."/>
            <person name="Priest M."/>
            <person name="Raghuraman S."/>
            <person name="Rege F."/>
            <person name="Reyes R."/>
            <person name="Rise C."/>
            <person name="Rogov P."/>
            <person name="Ross K."/>
            <person name="Ryan E."/>
            <person name="Settipalli S."/>
            <person name="Shea T."/>
            <person name="Sherpa N."/>
            <person name="Shi L."/>
            <person name="Shih D."/>
            <person name="Sparrow T."/>
            <person name="Spaulding J."/>
            <person name="Stalker J."/>
            <person name="Stange-Thomann N."/>
            <person name="Stavropoulos S."/>
            <person name="Stone C."/>
            <person name="Strader C."/>
            <person name="Tesfaye S."/>
            <person name="Thomson T."/>
            <person name="Thoulutsang Y."/>
            <person name="Thoulutsang D."/>
            <person name="Topham K."/>
            <person name="Topping I."/>
            <person name="Tsamla T."/>
            <person name="Vassiliev H."/>
            <person name="Vo A."/>
            <person name="Wangchuk T."/>
            <person name="Wangdi T."/>
            <person name="Weiand M."/>
            <person name="Wilkinson J."/>
            <person name="Wilson A."/>
            <person name="Yadav S."/>
            <person name="Young G."/>
            <person name="Yu Q."/>
            <person name="Zembek L."/>
            <person name="Zhong D."/>
            <person name="Zimmer A."/>
            <person name="Zwirko Z."/>
            <person name="Jaffe D.B."/>
            <person name="Alvarez P."/>
            <person name="Brockman W."/>
            <person name="Butler J."/>
            <person name="Chin C."/>
            <person name="Gnerre S."/>
            <person name="Grabherr M."/>
            <person name="Kleber M."/>
            <person name="Mauceli E."/>
            <person name="MacCallum I."/>
        </authorList>
    </citation>
    <scope>NUCLEOTIDE SEQUENCE [LARGE SCALE GENOMIC DNA]</scope>
    <source>
        <strain evidence="2">Tucson 15287-2541.00</strain>
    </source>
</reference>
<dbReference type="HOGENOM" id="CLU_2280272_0_0_1"/>
<dbReference type="GO" id="GO:0005886">
    <property type="term" value="C:plasma membrane"/>
    <property type="evidence" value="ECO:0007669"/>
    <property type="project" value="TreeGrafter"/>
</dbReference>
<dbReference type="GO" id="GO:0005802">
    <property type="term" value="C:trans-Golgi network"/>
    <property type="evidence" value="ECO:0007669"/>
    <property type="project" value="TreeGrafter"/>
</dbReference>
<gene>
    <name evidence="1" type="primary">Dgri\GH12157</name>
    <name evidence="1" type="ORF">Dgri_GH12157</name>
</gene>
<dbReference type="PANTHER" id="PTHR24092:SF190">
    <property type="entry name" value="PHOSPHOLIPID-TRANSPORTING ATPASE"/>
    <property type="match status" value="1"/>
</dbReference>
<evidence type="ECO:0000313" key="2">
    <source>
        <dbReference type="Proteomes" id="UP000001070"/>
    </source>
</evidence>
<keyword evidence="2" id="KW-1185">Reference proteome</keyword>
<dbReference type="GO" id="GO:0045332">
    <property type="term" value="P:phospholipid translocation"/>
    <property type="evidence" value="ECO:0007669"/>
    <property type="project" value="TreeGrafter"/>
</dbReference>
<dbReference type="GO" id="GO:0000166">
    <property type="term" value="F:nucleotide binding"/>
    <property type="evidence" value="ECO:0007669"/>
    <property type="project" value="InterPro"/>
</dbReference>
<dbReference type="GO" id="GO:0140326">
    <property type="term" value="F:ATPase-coupled intramembrane lipid transporter activity"/>
    <property type="evidence" value="ECO:0007669"/>
    <property type="project" value="TreeGrafter"/>
</dbReference>
<accession>B4JJX7</accession>
<dbReference type="Proteomes" id="UP000001070">
    <property type="component" value="Unassembled WGS sequence"/>
</dbReference>
<dbReference type="eggNOG" id="KOG0206">
    <property type="taxonomic scope" value="Eukaryota"/>
</dbReference>
<dbReference type="OrthoDB" id="377733at2759"/>
<proteinExistence type="predicted"/>
<dbReference type="Gene3D" id="3.40.1110.10">
    <property type="entry name" value="Calcium-transporting ATPase, cytoplasmic domain N"/>
    <property type="match status" value="1"/>
</dbReference>
<dbReference type="Gene3D" id="3.40.50.1000">
    <property type="entry name" value="HAD superfamily/HAD-like"/>
    <property type="match status" value="1"/>
</dbReference>
<name>B4JJX7_DROGR</name>
<dbReference type="InParanoid" id="B4JJX7"/>
<dbReference type="STRING" id="7222.B4JJX7"/>
<evidence type="ECO:0000313" key="1">
    <source>
        <dbReference type="EMBL" id="EDV99879.1"/>
    </source>
</evidence>
<dbReference type="PANTHER" id="PTHR24092">
    <property type="entry name" value="PROBABLE PHOSPHOLIPID-TRANSPORTING ATPASE"/>
    <property type="match status" value="1"/>
</dbReference>
<dbReference type="InterPro" id="IPR036412">
    <property type="entry name" value="HAD-like_sf"/>
</dbReference>
<dbReference type="GO" id="GO:0007030">
    <property type="term" value="P:Golgi organization"/>
    <property type="evidence" value="ECO:0007669"/>
    <property type="project" value="TreeGrafter"/>
</dbReference>
<dbReference type="AlphaFoldDB" id="B4JJX7"/>
<sequence length="102" mass="11654">MHYAYSLQKFAGEVLRTLVLADRQLSKDYYNDWRLRHQEASLLMDSREQKVNAIYEETESDLNLLGMTAIEDKLQDGVPKSISNLQNAGIQIWVITGDKHGG</sequence>
<dbReference type="InterPro" id="IPR023214">
    <property type="entry name" value="HAD_sf"/>
</dbReference>
<protein>
    <submittedName>
        <fullName evidence="1">GH12157</fullName>
    </submittedName>
</protein>
<organism evidence="2">
    <name type="scientific">Drosophila grimshawi</name>
    <name type="common">Hawaiian fruit fly</name>
    <name type="synonym">Idiomyia grimshawi</name>
    <dbReference type="NCBI Taxonomy" id="7222"/>
    <lineage>
        <taxon>Eukaryota</taxon>
        <taxon>Metazoa</taxon>
        <taxon>Ecdysozoa</taxon>
        <taxon>Arthropoda</taxon>
        <taxon>Hexapoda</taxon>
        <taxon>Insecta</taxon>
        <taxon>Pterygota</taxon>
        <taxon>Neoptera</taxon>
        <taxon>Endopterygota</taxon>
        <taxon>Diptera</taxon>
        <taxon>Brachycera</taxon>
        <taxon>Muscomorpha</taxon>
        <taxon>Ephydroidea</taxon>
        <taxon>Drosophilidae</taxon>
        <taxon>Drosophila</taxon>
        <taxon>Hawaiian Drosophila</taxon>
    </lineage>
</organism>
<dbReference type="InterPro" id="IPR023299">
    <property type="entry name" value="ATPase_P-typ_cyto_dom_N"/>
</dbReference>
<dbReference type="SUPFAM" id="SSF56784">
    <property type="entry name" value="HAD-like"/>
    <property type="match status" value="1"/>
</dbReference>